<gene>
    <name evidence="1" type="ORF">PGLA1383_LOCUS37289</name>
</gene>
<comment type="caution">
    <text evidence="1">The sequence shown here is derived from an EMBL/GenBank/DDBJ whole genome shotgun (WGS) entry which is preliminary data.</text>
</comment>
<sequence length="327" mass="36110">MLRDLCSCFSQRPKVDSCTDSYLIQGALIEKVNGIYHRQGNLMDGVPCYRNGAGVLLFRYRMASGASFWYLSSQSNNLNSSEGDYYRVKSESVRPTLADWSCSHCPDGRGPAPVISLIINNNSNNNDGADSGPDPCSKSSLSADVLLLPGGDETAFDISVSLLSGSLLGTVPVCPSSTCLQVKFALRPFLQERRYVTKLIFGEQVLDDLQTVKDLQLEPDSSLQAIAQEADCIVRDAGVPEVNGNYIRQDELMAGAPCYVNEHGTLLFRYRFTRWHYWYFSRGSGDLQKSEGDYFRVKTEELEPPATGWVSASCLAGRDPCPTVMLF</sequence>
<dbReference type="InterPro" id="IPR029071">
    <property type="entry name" value="Ubiquitin-like_domsf"/>
</dbReference>
<accession>A0A813G3S5</accession>
<keyword evidence="2" id="KW-1185">Reference proteome</keyword>
<organism evidence="1 2">
    <name type="scientific">Polarella glacialis</name>
    <name type="common">Dinoflagellate</name>
    <dbReference type="NCBI Taxonomy" id="89957"/>
    <lineage>
        <taxon>Eukaryota</taxon>
        <taxon>Sar</taxon>
        <taxon>Alveolata</taxon>
        <taxon>Dinophyceae</taxon>
        <taxon>Suessiales</taxon>
        <taxon>Suessiaceae</taxon>
        <taxon>Polarella</taxon>
    </lineage>
</organism>
<evidence type="ECO:0000313" key="2">
    <source>
        <dbReference type="Proteomes" id="UP000654075"/>
    </source>
</evidence>
<dbReference type="EMBL" id="CAJNNV010027205">
    <property type="protein sequence ID" value="CAE8619708.1"/>
    <property type="molecule type" value="Genomic_DNA"/>
</dbReference>
<name>A0A813G3S5_POLGL</name>
<reference evidence="1" key="1">
    <citation type="submission" date="2021-02" db="EMBL/GenBank/DDBJ databases">
        <authorList>
            <person name="Dougan E. K."/>
            <person name="Rhodes N."/>
            <person name="Thang M."/>
            <person name="Chan C."/>
        </authorList>
    </citation>
    <scope>NUCLEOTIDE SEQUENCE</scope>
</reference>
<evidence type="ECO:0000313" key="1">
    <source>
        <dbReference type="EMBL" id="CAE8619708.1"/>
    </source>
</evidence>
<proteinExistence type="predicted"/>
<dbReference type="AlphaFoldDB" id="A0A813G3S5"/>
<dbReference type="OrthoDB" id="10384402at2759"/>
<protein>
    <recommendedName>
        <fullName evidence="3">Ubiquitin-like domain-containing protein</fullName>
    </recommendedName>
</protein>
<dbReference type="Proteomes" id="UP000654075">
    <property type="component" value="Unassembled WGS sequence"/>
</dbReference>
<dbReference type="SUPFAM" id="SSF54236">
    <property type="entry name" value="Ubiquitin-like"/>
    <property type="match status" value="1"/>
</dbReference>
<evidence type="ECO:0008006" key="3">
    <source>
        <dbReference type="Google" id="ProtNLM"/>
    </source>
</evidence>